<dbReference type="RefSeq" id="WP_169278051.1">
    <property type="nucleotide sequence ID" value="NZ_CP051680.1"/>
</dbReference>
<reference evidence="6 7" key="1">
    <citation type="submission" date="2020-04" db="EMBL/GenBank/DDBJ databases">
        <title>Genome sequencing of novel species.</title>
        <authorList>
            <person name="Heo J."/>
            <person name="Kim S.-J."/>
            <person name="Kim J.-S."/>
            <person name="Hong S.-B."/>
            <person name="Kwon S.-W."/>
        </authorList>
    </citation>
    <scope>NUCLEOTIDE SEQUENCE [LARGE SCALE GENOMIC DNA]</scope>
    <source>
        <strain evidence="6 7">MFER-1</strain>
    </source>
</reference>
<evidence type="ECO:0000256" key="1">
    <source>
        <dbReference type="ARBA" id="ARBA00034221"/>
    </source>
</evidence>
<dbReference type="InterPro" id="IPR048933">
    <property type="entry name" value="B_lactamase-like_C"/>
</dbReference>
<dbReference type="PANTHER" id="PTHR23131">
    <property type="entry name" value="ENDORIBONUCLEASE LACTB2"/>
    <property type="match status" value="1"/>
</dbReference>
<dbReference type="Gene3D" id="3.60.15.10">
    <property type="entry name" value="Ribonuclease Z/Hydroxyacylglutathione hydrolase-like"/>
    <property type="match status" value="1"/>
</dbReference>
<dbReference type="AlphaFoldDB" id="A0A7Z2VF16"/>
<dbReference type="EMBL" id="CP051680">
    <property type="protein sequence ID" value="QJD81745.1"/>
    <property type="molecule type" value="Genomic_DNA"/>
</dbReference>
<dbReference type="InterPro" id="IPR036866">
    <property type="entry name" value="RibonucZ/Hydroxyglut_hydro"/>
</dbReference>
<keyword evidence="7" id="KW-1185">Reference proteome</keyword>
<keyword evidence="6" id="KW-0378">Hydrolase</keyword>
<evidence type="ECO:0000256" key="2">
    <source>
        <dbReference type="ARBA" id="ARBA00034301"/>
    </source>
</evidence>
<evidence type="ECO:0000259" key="5">
    <source>
        <dbReference type="SMART" id="SM00849"/>
    </source>
</evidence>
<evidence type="ECO:0000313" key="7">
    <source>
        <dbReference type="Proteomes" id="UP000502248"/>
    </source>
</evidence>
<evidence type="ECO:0000256" key="4">
    <source>
        <dbReference type="SAM" id="Coils"/>
    </source>
</evidence>
<dbReference type="Pfam" id="PF21221">
    <property type="entry name" value="B_lactamase-like_C"/>
    <property type="match status" value="1"/>
</dbReference>
<protein>
    <submittedName>
        <fullName evidence="6">MBL fold metallo-hydrolase</fullName>
    </submittedName>
</protein>
<organism evidence="6 7">
    <name type="scientific">Cohnella herbarum</name>
    <dbReference type="NCBI Taxonomy" id="2728023"/>
    <lineage>
        <taxon>Bacteria</taxon>
        <taxon>Bacillati</taxon>
        <taxon>Bacillota</taxon>
        <taxon>Bacilli</taxon>
        <taxon>Bacillales</taxon>
        <taxon>Paenibacillaceae</taxon>
        <taxon>Cohnella</taxon>
    </lineage>
</organism>
<name>A0A7Z2VF16_9BACL</name>
<dbReference type="CDD" id="cd07725">
    <property type="entry name" value="TTHA1429-like_MBL-fold"/>
    <property type="match status" value="1"/>
</dbReference>
<dbReference type="PANTHER" id="PTHR23131:SF4">
    <property type="entry name" value="METALLO-BETA-LACTAMASE SUPERFAMILY POTEIN"/>
    <property type="match status" value="1"/>
</dbReference>
<dbReference type="Proteomes" id="UP000502248">
    <property type="component" value="Chromosome"/>
</dbReference>
<comment type="catalytic activity">
    <reaction evidence="3">
        <text>3',5'-cyclic UMP + H2O = UMP + H(+)</text>
        <dbReference type="Rhea" id="RHEA:70575"/>
        <dbReference type="ChEBI" id="CHEBI:15377"/>
        <dbReference type="ChEBI" id="CHEBI:15378"/>
        <dbReference type="ChEBI" id="CHEBI:57865"/>
        <dbReference type="ChEBI" id="CHEBI:184387"/>
    </reaction>
    <physiologicalReaction direction="left-to-right" evidence="3">
        <dbReference type="Rhea" id="RHEA:70576"/>
    </physiologicalReaction>
</comment>
<keyword evidence="4" id="KW-0175">Coiled coil</keyword>
<dbReference type="InterPro" id="IPR036388">
    <property type="entry name" value="WH-like_DNA-bd_sf"/>
</dbReference>
<dbReference type="GO" id="GO:0016787">
    <property type="term" value="F:hydrolase activity"/>
    <property type="evidence" value="ECO:0007669"/>
    <property type="project" value="UniProtKB-KW"/>
</dbReference>
<evidence type="ECO:0000256" key="3">
    <source>
        <dbReference type="ARBA" id="ARBA00048505"/>
    </source>
</evidence>
<dbReference type="Pfam" id="PF00753">
    <property type="entry name" value="Lactamase_B"/>
    <property type="match status" value="1"/>
</dbReference>
<proteinExistence type="predicted"/>
<dbReference type="InterPro" id="IPR001279">
    <property type="entry name" value="Metallo-B-lactamas"/>
</dbReference>
<feature type="domain" description="Metallo-beta-lactamase" evidence="5">
    <location>
        <begin position="28"/>
        <end position="242"/>
    </location>
</feature>
<dbReference type="InterPro" id="IPR050662">
    <property type="entry name" value="Sec-metab_biosynth-thioest"/>
</dbReference>
<gene>
    <name evidence="6" type="ORF">HH215_00150</name>
</gene>
<accession>A0A7Z2VF16</accession>
<comment type="catalytic activity">
    <reaction evidence="1">
        <text>3',5'-cyclic CMP + H2O = CMP + H(+)</text>
        <dbReference type="Rhea" id="RHEA:72675"/>
        <dbReference type="ChEBI" id="CHEBI:15377"/>
        <dbReference type="ChEBI" id="CHEBI:15378"/>
        <dbReference type="ChEBI" id="CHEBI:58003"/>
        <dbReference type="ChEBI" id="CHEBI:60377"/>
    </reaction>
    <physiologicalReaction direction="left-to-right" evidence="1">
        <dbReference type="Rhea" id="RHEA:72676"/>
    </physiologicalReaction>
</comment>
<feature type="coiled-coil region" evidence="4">
    <location>
        <begin position="250"/>
        <end position="277"/>
    </location>
</feature>
<dbReference type="Gene3D" id="1.10.10.10">
    <property type="entry name" value="Winged helix-like DNA-binding domain superfamily/Winged helix DNA-binding domain"/>
    <property type="match status" value="1"/>
</dbReference>
<evidence type="ECO:0000313" key="6">
    <source>
        <dbReference type="EMBL" id="QJD81745.1"/>
    </source>
</evidence>
<dbReference type="KEGG" id="cheb:HH215_00150"/>
<dbReference type="SUPFAM" id="SSF56281">
    <property type="entry name" value="Metallo-hydrolase/oxidoreductase"/>
    <property type="match status" value="1"/>
</dbReference>
<sequence length="341" mass="39128">MKERSEVVAEWENGWLQVKVPLPYSLKWVNAYLLPEEKGWTLIDPGLHTEQLEVFWIAILSERDIGWEDIQSIVVTHHHPDHYGLAGWFQRKTGASVRMSRVALNNAIRLWGENETFSGELTEAFLGHGLAEELKDDMRDHMGGFRDKVSPQAFDPLIIAPGERIVMGGTEWEIYGGEGHAPGHLIFYDPVGRTLLCGDQVLPDISPNIGWMPGGDPDPLDSFLKGLQALRRLDVRMVYPGHRDPFPQFRQRIEELLEHHERRLKKMLELIGDEERSAFEVCELLFGARLRSNTHNLRFALAETIAHLVRLENRGLLVRSEIAADNTYRTTKRILYRRSNV</sequence>
<comment type="function">
    <text evidence="2">Counteracts the endogenous Pycsar antiviral defense system. Phosphodiesterase that enables metal-dependent hydrolysis of host cyclic nucleotide Pycsar defense signals such as cCMP and cUMP.</text>
</comment>
<dbReference type="SMART" id="SM00849">
    <property type="entry name" value="Lactamase_B"/>
    <property type="match status" value="1"/>
</dbReference>